<dbReference type="Gene3D" id="3.40.50.720">
    <property type="entry name" value="NAD(P)-binding Rossmann-like Domain"/>
    <property type="match status" value="1"/>
</dbReference>
<dbReference type="PRINTS" id="PR00081">
    <property type="entry name" value="GDHRDH"/>
</dbReference>
<evidence type="ECO:0008006" key="3">
    <source>
        <dbReference type="Google" id="ProtNLM"/>
    </source>
</evidence>
<dbReference type="SUPFAM" id="SSF51735">
    <property type="entry name" value="NAD(P)-binding Rossmann-fold domains"/>
    <property type="match status" value="1"/>
</dbReference>
<dbReference type="PROSITE" id="PS00061">
    <property type="entry name" value="ADH_SHORT"/>
    <property type="match status" value="1"/>
</dbReference>
<evidence type="ECO:0000256" key="1">
    <source>
        <dbReference type="ARBA" id="ARBA00006484"/>
    </source>
</evidence>
<gene>
    <name evidence="2" type="ORF">METZ01_LOCUS27040</name>
</gene>
<dbReference type="InterPro" id="IPR002347">
    <property type="entry name" value="SDR_fam"/>
</dbReference>
<dbReference type="PANTHER" id="PTHR43943:SF2">
    <property type="entry name" value="DEHYDROGENASE_REDUCTASE 4"/>
    <property type="match status" value="1"/>
</dbReference>
<protein>
    <recommendedName>
        <fullName evidence="3">Short-chain dehydrogenase</fullName>
    </recommendedName>
</protein>
<dbReference type="EMBL" id="UINC01001203">
    <property type="protein sequence ID" value="SUZ74186.1"/>
    <property type="molecule type" value="Genomic_DNA"/>
</dbReference>
<reference evidence="2" key="1">
    <citation type="submission" date="2018-05" db="EMBL/GenBank/DDBJ databases">
        <authorList>
            <person name="Lanie J.A."/>
            <person name="Ng W.-L."/>
            <person name="Kazmierczak K.M."/>
            <person name="Andrzejewski T.M."/>
            <person name="Davidsen T.M."/>
            <person name="Wayne K.J."/>
            <person name="Tettelin H."/>
            <person name="Glass J.I."/>
            <person name="Rusch D."/>
            <person name="Podicherti R."/>
            <person name="Tsui H.-C.T."/>
            <person name="Winkler M.E."/>
        </authorList>
    </citation>
    <scope>NUCLEOTIDE SEQUENCE</scope>
</reference>
<evidence type="ECO:0000313" key="2">
    <source>
        <dbReference type="EMBL" id="SUZ74186.1"/>
    </source>
</evidence>
<comment type="similarity">
    <text evidence="1">Belongs to the short-chain dehydrogenases/reductases (SDR) family.</text>
</comment>
<dbReference type="InterPro" id="IPR036291">
    <property type="entry name" value="NAD(P)-bd_dom_sf"/>
</dbReference>
<sequence length="260" mass="27679">MGVKTELFDLSGRVALLTGASKGMGLSMAEGLAEHGARVVVSSRKLDQCETACDQINAKCGDGSATPIVCNIGYKEQLERLVSETRAQLGAIDILICNAGVNPFYGPMSEIPDEAYDKIMNANVRSNHWLCQMVAPDMVASGRGSMMITSSTGAFAGSEALGTYAISKLADIALVRNLALEYGPKGVRVNAICPGLIRTDFAKALWDNPEAKRNAETTTPMRRLGESDDFKGIAVFLASDASEYMTGQAVAVCGGTHMWR</sequence>
<accession>A0A381Q4B6</accession>
<organism evidence="2">
    <name type="scientific">marine metagenome</name>
    <dbReference type="NCBI Taxonomy" id="408172"/>
    <lineage>
        <taxon>unclassified sequences</taxon>
        <taxon>metagenomes</taxon>
        <taxon>ecological metagenomes</taxon>
    </lineage>
</organism>
<dbReference type="InterPro" id="IPR020904">
    <property type="entry name" value="Sc_DH/Rdtase_CS"/>
</dbReference>
<proteinExistence type="inferred from homology"/>
<dbReference type="AlphaFoldDB" id="A0A381Q4B6"/>
<dbReference type="Pfam" id="PF13561">
    <property type="entry name" value="adh_short_C2"/>
    <property type="match status" value="1"/>
</dbReference>
<name>A0A381Q4B6_9ZZZZ</name>
<dbReference type="FunFam" id="3.40.50.720:FF:000084">
    <property type="entry name" value="Short-chain dehydrogenase reductase"/>
    <property type="match status" value="1"/>
</dbReference>
<dbReference type="PANTHER" id="PTHR43943">
    <property type="entry name" value="DEHYDROGENASE/REDUCTASE (SDR FAMILY) MEMBER 4"/>
    <property type="match status" value="1"/>
</dbReference>
<dbReference type="NCBIfam" id="NF005559">
    <property type="entry name" value="PRK07231.1"/>
    <property type="match status" value="1"/>
</dbReference>